<gene>
    <name evidence="3" type="ORF">KSF_023090</name>
</gene>
<comment type="caution">
    <text evidence="3">The sequence shown here is derived from an EMBL/GenBank/DDBJ whole genome shotgun (WGS) entry which is preliminary data.</text>
</comment>
<feature type="chain" id="PRO_5035205888" evidence="2">
    <location>
        <begin position="28"/>
        <end position="85"/>
    </location>
</feature>
<evidence type="ECO:0000313" key="4">
    <source>
        <dbReference type="Proteomes" id="UP000597444"/>
    </source>
</evidence>
<feature type="transmembrane region" description="Helical" evidence="1">
    <location>
        <begin position="29"/>
        <end position="52"/>
    </location>
</feature>
<reference evidence="3" key="1">
    <citation type="submission" date="2020-10" db="EMBL/GenBank/DDBJ databases">
        <title>Taxonomic study of unclassified bacteria belonging to the class Ktedonobacteria.</title>
        <authorList>
            <person name="Yabe S."/>
            <person name="Wang C.M."/>
            <person name="Zheng Y."/>
            <person name="Sakai Y."/>
            <person name="Cavaletti L."/>
            <person name="Monciardini P."/>
            <person name="Donadio S."/>
        </authorList>
    </citation>
    <scope>NUCLEOTIDE SEQUENCE</scope>
    <source>
        <strain evidence="3">ID150040</strain>
    </source>
</reference>
<keyword evidence="1" id="KW-1133">Transmembrane helix</keyword>
<name>A0A8J3IDD9_9CHLR</name>
<accession>A0A8J3IDD9</accession>
<feature type="signal peptide" evidence="2">
    <location>
        <begin position="1"/>
        <end position="27"/>
    </location>
</feature>
<protein>
    <submittedName>
        <fullName evidence="3">Uncharacterized protein</fullName>
    </submittedName>
</protein>
<evidence type="ECO:0000256" key="1">
    <source>
        <dbReference type="SAM" id="Phobius"/>
    </source>
</evidence>
<keyword evidence="4" id="KW-1185">Reference proteome</keyword>
<proteinExistence type="predicted"/>
<keyword evidence="1" id="KW-0472">Membrane</keyword>
<evidence type="ECO:0000256" key="2">
    <source>
        <dbReference type="SAM" id="SignalP"/>
    </source>
</evidence>
<dbReference type="EMBL" id="BNJK01000001">
    <property type="protein sequence ID" value="GHO92261.1"/>
    <property type="molecule type" value="Genomic_DNA"/>
</dbReference>
<organism evidence="3 4">
    <name type="scientific">Reticulibacter mediterranei</name>
    <dbReference type="NCBI Taxonomy" id="2778369"/>
    <lineage>
        <taxon>Bacteria</taxon>
        <taxon>Bacillati</taxon>
        <taxon>Chloroflexota</taxon>
        <taxon>Ktedonobacteria</taxon>
        <taxon>Ktedonobacterales</taxon>
        <taxon>Reticulibacteraceae</taxon>
        <taxon>Reticulibacter</taxon>
    </lineage>
</organism>
<keyword evidence="1" id="KW-0812">Transmembrane</keyword>
<sequence>MALASPVAAASASVNIAAAAMAMVAMAAAMVAMAVATVVMAATSALMAVIAVEHNRARDCLNDEQEECYSLLSAFQKVVAASYYS</sequence>
<dbReference type="AlphaFoldDB" id="A0A8J3IDD9"/>
<dbReference type="Proteomes" id="UP000597444">
    <property type="component" value="Unassembled WGS sequence"/>
</dbReference>
<evidence type="ECO:0000313" key="3">
    <source>
        <dbReference type="EMBL" id="GHO92261.1"/>
    </source>
</evidence>
<keyword evidence="2" id="KW-0732">Signal</keyword>